<dbReference type="SUPFAM" id="SSF57716">
    <property type="entry name" value="Glucocorticoid receptor-like (DNA-binding domain)"/>
    <property type="match status" value="1"/>
</dbReference>
<dbReference type="PANTHER" id="PTHR31751:SF42">
    <property type="entry name" value="PROTEIN CBG10204"/>
    <property type="match status" value="1"/>
</dbReference>
<dbReference type="AlphaFoldDB" id="A0A8B8ERA3"/>
<protein>
    <submittedName>
        <fullName evidence="9">Uncharacterized protein LOC111136022</fullName>
    </submittedName>
</protein>
<evidence type="ECO:0000313" key="8">
    <source>
        <dbReference type="Proteomes" id="UP000694844"/>
    </source>
</evidence>
<dbReference type="Gene3D" id="6.20.210.20">
    <property type="entry name" value="THAP domain"/>
    <property type="match status" value="1"/>
</dbReference>
<feature type="region of interest" description="Disordered" evidence="6">
    <location>
        <begin position="104"/>
        <end position="153"/>
    </location>
</feature>
<keyword evidence="3" id="KW-0862">Zinc</keyword>
<feature type="region of interest" description="Disordered" evidence="6">
    <location>
        <begin position="268"/>
        <end position="306"/>
    </location>
</feature>
<keyword evidence="4 5" id="KW-0238">DNA-binding</keyword>
<dbReference type="InterPro" id="IPR006612">
    <property type="entry name" value="THAP_Znf"/>
</dbReference>
<dbReference type="GO" id="GO:0008270">
    <property type="term" value="F:zinc ion binding"/>
    <property type="evidence" value="ECO:0007669"/>
    <property type="project" value="UniProtKB-KW"/>
</dbReference>
<evidence type="ECO:0000313" key="9">
    <source>
        <dbReference type="RefSeq" id="XP_022342298.1"/>
    </source>
</evidence>
<organism evidence="8 9">
    <name type="scientific">Crassostrea virginica</name>
    <name type="common">Eastern oyster</name>
    <dbReference type="NCBI Taxonomy" id="6565"/>
    <lineage>
        <taxon>Eukaryota</taxon>
        <taxon>Metazoa</taxon>
        <taxon>Spiralia</taxon>
        <taxon>Lophotrochozoa</taxon>
        <taxon>Mollusca</taxon>
        <taxon>Bivalvia</taxon>
        <taxon>Autobranchia</taxon>
        <taxon>Pteriomorphia</taxon>
        <taxon>Ostreida</taxon>
        <taxon>Ostreoidea</taxon>
        <taxon>Ostreidae</taxon>
        <taxon>Crassostrea</taxon>
    </lineage>
</organism>
<sequence>MPRGDRGGKSKGSGIRCVAANCGNTNTDGVSLHTFPKDAALRKKWTDFVKLKRGAWVGPTEYSALCSAHFSADCFPFRQRFEMEQMGIKPKKVTLNPDAVPTIHALTPPSISSPSATSSSTPKRSPYKRPFNMLSPNEEEQYQSSPPKKIRRGYTKRETNRILTESLMMSQTTDSDEETLAIPMDVPTEPEETYSEWKKSVGCQFNYHPKHGSKYCQTSIKENHKKMVSVAHKQNLRKKIMVDAFANVTPRSFEKPINRNILGSISSMDDPVSSSIADDSNDESYCPTDSDQSSDNYEDEPDDRLRSPQNQKKFFVFEENLMELFSRCRNCSAKTTRKVRHVIGSMIKIQQVCEVCEFTYHWQSQPIVAGKPAGNLIMSAGILFSGALPSKVLRMYKFCKIACISNSTFMKHQKYYLFPSISHVWSNFQHDYFNDVKLDGRAVVLGGDGRADTPGHSAKFGCYSVVDLDEGIVADIQLVQSNEVKSSSHMEKEGLVRCVDFFKSQDINIQTLVTDRHVQIVKWVRENMPESIHLFDVWHVAKGLKKKLFALSKEKDCSEIQQWIKTSTSLGLEAEVVWARWTSLCNHIIDVHTEHSAVFNSCEHGPLEGRERHKM</sequence>
<feature type="domain" description="THAP-type" evidence="7">
    <location>
        <begin position="12"/>
        <end position="104"/>
    </location>
</feature>
<dbReference type="OrthoDB" id="10068559at2759"/>
<evidence type="ECO:0000256" key="1">
    <source>
        <dbReference type="ARBA" id="ARBA00022723"/>
    </source>
</evidence>
<keyword evidence="8" id="KW-1185">Reference proteome</keyword>
<dbReference type="Pfam" id="PF05485">
    <property type="entry name" value="THAP"/>
    <property type="match status" value="1"/>
</dbReference>
<dbReference type="KEGG" id="cvn:111136022"/>
<dbReference type="GeneID" id="111136022"/>
<feature type="compositionally biased region" description="Low complexity" evidence="6">
    <location>
        <begin position="107"/>
        <end position="124"/>
    </location>
</feature>
<dbReference type="InterPro" id="IPR038441">
    <property type="entry name" value="THAP_Znf_sf"/>
</dbReference>
<evidence type="ECO:0000256" key="6">
    <source>
        <dbReference type="SAM" id="MobiDB-lite"/>
    </source>
</evidence>
<reference evidence="9" key="1">
    <citation type="submission" date="2025-08" db="UniProtKB">
        <authorList>
            <consortium name="RefSeq"/>
        </authorList>
    </citation>
    <scope>IDENTIFICATION</scope>
    <source>
        <tissue evidence="9">Whole sample</tissue>
    </source>
</reference>
<keyword evidence="2 5" id="KW-0863">Zinc-finger</keyword>
<gene>
    <name evidence="9" type="primary">LOC111136022</name>
</gene>
<name>A0A8B8ERA3_CRAVI</name>
<dbReference type="PROSITE" id="PS50950">
    <property type="entry name" value="ZF_THAP"/>
    <property type="match status" value="1"/>
</dbReference>
<proteinExistence type="predicted"/>
<evidence type="ECO:0000256" key="5">
    <source>
        <dbReference type="PROSITE-ProRule" id="PRU00309"/>
    </source>
</evidence>
<dbReference type="SMART" id="SM00692">
    <property type="entry name" value="DM3"/>
    <property type="match status" value="1"/>
</dbReference>
<dbReference type="SMART" id="SM00980">
    <property type="entry name" value="THAP"/>
    <property type="match status" value="1"/>
</dbReference>
<evidence type="ECO:0000256" key="2">
    <source>
        <dbReference type="ARBA" id="ARBA00022771"/>
    </source>
</evidence>
<dbReference type="GO" id="GO:0003677">
    <property type="term" value="F:DNA binding"/>
    <property type="evidence" value="ECO:0007669"/>
    <property type="project" value="UniProtKB-UniRule"/>
</dbReference>
<evidence type="ECO:0000256" key="4">
    <source>
        <dbReference type="ARBA" id="ARBA00023125"/>
    </source>
</evidence>
<evidence type="ECO:0000259" key="7">
    <source>
        <dbReference type="PROSITE" id="PS50950"/>
    </source>
</evidence>
<accession>A0A8B8ERA3</accession>
<dbReference type="PANTHER" id="PTHR31751">
    <property type="entry name" value="SI:CH211-108C17.2-RELATED-RELATED"/>
    <property type="match status" value="1"/>
</dbReference>
<dbReference type="Proteomes" id="UP000694844">
    <property type="component" value="Chromosome 5"/>
</dbReference>
<keyword evidence="1" id="KW-0479">Metal-binding</keyword>
<dbReference type="RefSeq" id="XP_022342298.1">
    <property type="nucleotide sequence ID" value="XM_022486590.1"/>
</dbReference>
<evidence type="ECO:0000256" key="3">
    <source>
        <dbReference type="ARBA" id="ARBA00022833"/>
    </source>
</evidence>